<name>A0A4R5KNN9_9MICC</name>
<comment type="caution">
    <text evidence="1">The sequence shown here is derived from an EMBL/GenBank/DDBJ whole genome shotgun (WGS) entry which is preliminary data.</text>
</comment>
<organism evidence="1 2">
    <name type="scientific">Arthrobacter terricola</name>
    <dbReference type="NCBI Taxonomy" id="2547396"/>
    <lineage>
        <taxon>Bacteria</taxon>
        <taxon>Bacillati</taxon>
        <taxon>Actinomycetota</taxon>
        <taxon>Actinomycetes</taxon>
        <taxon>Micrococcales</taxon>
        <taxon>Micrococcaceae</taxon>
        <taxon>Arthrobacter</taxon>
    </lineage>
</organism>
<sequence>MSGQGCNCGCGKDRATVIREIARHENLNEYQAEARLDWANQTREVGRRERYAVATIETEDDE</sequence>
<gene>
    <name evidence="1" type="ORF">E1809_09165</name>
</gene>
<protein>
    <submittedName>
        <fullName evidence="1">Uncharacterized protein</fullName>
    </submittedName>
</protein>
<accession>A0A4R5KNN9</accession>
<reference evidence="1 2" key="1">
    <citation type="submission" date="2019-03" db="EMBL/GenBank/DDBJ databases">
        <title>Whole genome sequence of Arthrobacter sp JH1-1.</title>
        <authorList>
            <person name="Trinh H.N."/>
        </authorList>
    </citation>
    <scope>NUCLEOTIDE SEQUENCE [LARGE SCALE GENOMIC DNA]</scope>
    <source>
        <strain evidence="1 2">JH1-1</strain>
    </source>
</reference>
<proteinExistence type="predicted"/>
<keyword evidence="2" id="KW-1185">Reference proteome</keyword>
<evidence type="ECO:0000313" key="1">
    <source>
        <dbReference type="EMBL" id="TDF96882.1"/>
    </source>
</evidence>
<dbReference type="AlphaFoldDB" id="A0A4R5KNN9"/>
<dbReference type="Proteomes" id="UP000295511">
    <property type="component" value="Unassembled WGS sequence"/>
</dbReference>
<dbReference type="RefSeq" id="WP_133203931.1">
    <property type="nucleotide sequence ID" value="NZ_SMRU01000009.1"/>
</dbReference>
<dbReference type="EMBL" id="SMRU01000009">
    <property type="protein sequence ID" value="TDF96882.1"/>
    <property type="molecule type" value="Genomic_DNA"/>
</dbReference>
<evidence type="ECO:0000313" key="2">
    <source>
        <dbReference type="Proteomes" id="UP000295511"/>
    </source>
</evidence>